<evidence type="ECO:0000259" key="5">
    <source>
        <dbReference type="Pfam" id="PF00171"/>
    </source>
</evidence>
<keyword evidence="4" id="KW-1133">Transmembrane helix</keyword>
<dbReference type="PROSITE" id="PS00070">
    <property type="entry name" value="ALDEHYDE_DEHYDR_CYS"/>
    <property type="match status" value="1"/>
</dbReference>
<dbReference type="InterPro" id="IPR029510">
    <property type="entry name" value="Ald_DH_CS_GLU"/>
</dbReference>
<dbReference type="GO" id="GO:0016620">
    <property type="term" value="F:oxidoreductase activity, acting on the aldehyde or oxo group of donors, NAD or NADP as acceptor"/>
    <property type="evidence" value="ECO:0007669"/>
    <property type="project" value="InterPro"/>
</dbReference>
<dbReference type="InterPro" id="IPR016161">
    <property type="entry name" value="Ald_DH/histidinol_DH"/>
</dbReference>
<evidence type="ECO:0000256" key="2">
    <source>
        <dbReference type="PROSITE-ProRule" id="PRU10007"/>
    </source>
</evidence>
<dbReference type="InterPro" id="IPR016160">
    <property type="entry name" value="Ald_DH_CS_CYS"/>
</dbReference>
<evidence type="ECO:0000313" key="7">
    <source>
        <dbReference type="Proteomes" id="UP001295423"/>
    </source>
</evidence>
<sequence length="615" mass="67233">MSEAEQCLIPQQIIGGGSTPAVVVFISTVALALYLLQEKTQFVYHLFLWIEYLTSSIPALEIEMTPAEASDDGVKGEPCKVMDLVDESNPGVINCYDPSTRQLLGQVKNMTAEEVHEILVKAKKAQTEWSKTTFAQRRMVLRTIQKYVCEHVEDICRVSSRESGKPMVDAVLGEVTTTCEKIRTICEWGELWLRPDYRPTGLMLMHKSAWLEYVPLGVIVAIAPWNYPFHNSINHVISGLMAGNAVVGKVSEHASWSSTYYGNIIKKALEVNGHNPDIVATVTGMAAAGQALCSDPLVDKIIFTGSTPIGRKVMESASKNLTPVILELGGKDAMVIRQDCKLEEVVPWVMRGCYQNSGQNCVGVERVLVYESLHDKFVECVVPKVKAIRQGIPLKVCGSDGKVDCGSLIMPSQMDIVQALVDDAVKKGATLHCGGMKKADMDGQFFMPTVLSGVTAEMKIFHEEVFGPIMTIIKVPNDSDEECVRMVNNCAFGLGSSIFTADAAKGLAIGRQFRTGMLTVNDYASNYLVQSLPFGGCKESGFGRFAGIEGLRALCLERSICVDRIPGIKTSIPSCIDFPIDGEKGYPFTEALIQLFYNESLVSKIKGIIGLIKNG</sequence>
<name>A0AAD2FU40_9STRA</name>
<feature type="domain" description="Aldehyde dehydrogenase" evidence="5">
    <location>
        <begin position="88"/>
        <end position="555"/>
    </location>
</feature>
<dbReference type="InterPro" id="IPR016162">
    <property type="entry name" value="Ald_DH_N"/>
</dbReference>
<organism evidence="6 7">
    <name type="scientific">Cylindrotheca closterium</name>
    <dbReference type="NCBI Taxonomy" id="2856"/>
    <lineage>
        <taxon>Eukaryota</taxon>
        <taxon>Sar</taxon>
        <taxon>Stramenopiles</taxon>
        <taxon>Ochrophyta</taxon>
        <taxon>Bacillariophyta</taxon>
        <taxon>Bacillariophyceae</taxon>
        <taxon>Bacillariophycidae</taxon>
        <taxon>Bacillariales</taxon>
        <taxon>Bacillariaceae</taxon>
        <taxon>Cylindrotheca</taxon>
    </lineage>
</organism>
<evidence type="ECO:0000256" key="1">
    <source>
        <dbReference type="ARBA" id="ARBA00023002"/>
    </source>
</evidence>
<gene>
    <name evidence="6" type="ORF">CYCCA115_LOCUS13980</name>
</gene>
<dbReference type="SUPFAM" id="SSF53720">
    <property type="entry name" value="ALDH-like"/>
    <property type="match status" value="1"/>
</dbReference>
<dbReference type="Proteomes" id="UP001295423">
    <property type="component" value="Unassembled WGS sequence"/>
</dbReference>
<evidence type="ECO:0000313" key="6">
    <source>
        <dbReference type="EMBL" id="CAJ1953338.1"/>
    </source>
</evidence>
<feature type="transmembrane region" description="Helical" evidence="4">
    <location>
        <begin position="12"/>
        <end position="36"/>
    </location>
</feature>
<evidence type="ECO:0000256" key="3">
    <source>
        <dbReference type="RuleBase" id="RU003345"/>
    </source>
</evidence>
<accession>A0AAD2FU40</accession>
<protein>
    <recommendedName>
        <fullName evidence="5">Aldehyde dehydrogenase domain-containing protein</fullName>
    </recommendedName>
</protein>
<dbReference type="Gene3D" id="3.40.309.10">
    <property type="entry name" value="Aldehyde Dehydrogenase, Chain A, domain 2"/>
    <property type="match status" value="1"/>
</dbReference>
<evidence type="ECO:0000256" key="4">
    <source>
        <dbReference type="SAM" id="Phobius"/>
    </source>
</evidence>
<dbReference type="EMBL" id="CAKOGP040001825">
    <property type="protein sequence ID" value="CAJ1953338.1"/>
    <property type="molecule type" value="Genomic_DNA"/>
</dbReference>
<dbReference type="PROSITE" id="PS00687">
    <property type="entry name" value="ALDEHYDE_DEHYDR_GLU"/>
    <property type="match status" value="1"/>
</dbReference>
<keyword evidence="1 3" id="KW-0560">Oxidoreductase</keyword>
<comment type="caution">
    <text evidence="6">The sequence shown here is derived from an EMBL/GenBank/DDBJ whole genome shotgun (WGS) entry which is preliminary data.</text>
</comment>
<dbReference type="Gene3D" id="3.40.605.10">
    <property type="entry name" value="Aldehyde Dehydrogenase, Chain A, domain 1"/>
    <property type="match status" value="1"/>
</dbReference>
<dbReference type="AlphaFoldDB" id="A0AAD2FU40"/>
<keyword evidence="4" id="KW-0472">Membrane</keyword>
<dbReference type="InterPro" id="IPR016163">
    <property type="entry name" value="Ald_DH_C"/>
</dbReference>
<dbReference type="InterPro" id="IPR015590">
    <property type="entry name" value="Aldehyde_DH_dom"/>
</dbReference>
<keyword evidence="7" id="KW-1185">Reference proteome</keyword>
<dbReference type="PANTHER" id="PTHR11699">
    <property type="entry name" value="ALDEHYDE DEHYDROGENASE-RELATED"/>
    <property type="match status" value="1"/>
</dbReference>
<feature type="active site" evidence="2">
    <location>
        <position position="327"/>
    </location>
</feature>
<dbReference type="Pfam" id="PF00171">
    <property type="entry name" value="Aldedh"/>
    <property type="match status" value="1"/>
</dbReference>
<keyword evidence="4" id="KW-0812">Transmembrane</keyword>
<reference evidence="6" key="1">
    <citation type="submission" date="2023-08" db="EMBL/GenBank/DDBJ databases">
        <authorList>
            <person name="Audoor S."/>
            <person name="Bilcke G."/>
        </authorList>
    </citation>
    <scope>NUCLEOTIDE SEQUENCE</scope>
</reference>
<comment type="similarity">
    <text evidence="3">Belongs to the aldehyde dehydrogenase family.</text>
</comment>
<dbReference type="FunFam" id="3.40.309.10:FF:000009">
    <property type="entry name" value="Aldehyde dehydrogenase A"/>
    <property type="match status" value="1"/>
</dbReference>
<proteinExistence type="inferred from homology"/>